<sequence length="499" mass="57761">MNVKWQRLKISDLPLKGLSISEKKGLELEFTKEEVLEALNSYDGNKAQGPEGMNLSFIQANREMIEEDFMKFIVWEDGFMSDYRPISLVGSMYKVLAKVLANRMKRVMASIIAEYQMAFVKERQILGSFIVTEEIIQEWKKKKEGGLLVKLDFEKAYDIIDNVFLDFMLERIGFGERWRMWMRDCITSPTLSVLVNGSPTSHFNIERGLRQGDPLSPLLFNVVVEGLSSLLRKAHDLDMIRGISFGNSEVDISHLQFADDTMLFLKPKYGLSLEGKKNFAVFRVGFGAVHSLLDSDSKSVEVLKEGILMTVGNDGRIRFWSELKWDSFPLKLAFPRIYAFAQNKEGRVKDFGSWVDNTWKWKVELRRPLFDWEVNQWRAFISFLECVIIRDLIPDTIAWSFNSDGLFSVGSFCKSLEENIANDNHIFNMVWNGICSPKVEVLVWQILRGRVMVKEVMHRLGYQILDQTCQLCNNSIETVDNLFFHCGWTWKLWATCMGW</sequence>
<proteinExistence type="predicted"/>
<evidence type="ECO:0000313" key="3">
    <source>
        <dbReference type="Proteomes" id="UP001281410"/>
    </source>
</evidence>
<keyword evidence="3" id="KW-1185">Reference proteome</keyword>
<dbReference type="PROSITE" id="PS50878">
    <property type="entry name" value="RT_POL"/>
    <property type="match status" value="1"/>
</dbReference>
<dbReference type="SUPFAM" id="SSF56672">
    <property type="entry name" value="DNA/RNA polymerases"/>
    <property type="match status" value="1"/>
</dbReference>
<dbReference type="PANTHER" id="PTHR46890">
    <property type="entry name" value="NON-LTR RETROLELEMENT REVERSE TRANSCRIPTASE-LIKE PROTEIN-RELATED"/>
    <property type="match status" value="1"/>
</dbReference>
<comment type="caution">
    <text evidence="2">The sequence shown here is derived from an EMBL/GenBank/DDBJ whole genome shotgun (WGS) entry which is preliminary data.</text>
</comment>
<dbReference type="InterPro" id="IPR026960">
    <property type="entry name" value="RVT-Znf"/>
</dbReference>
<dbReference type="InterPro" id="IPR000477">
    <property type="entry name" value="RT_dom"/>
</dbReference>
<evidence type="ECO:0000313" key="2">
    <source>
        <dbReference type="EMBL" id="KAK3189744.1"/>
    </source>
</evidence>
<dbReference type="Pfam" id="PF00078">
    <property type="entry name" value="RVT_1"/>
    <property type="match status" value="1"/>
</dbReference>
<evidence type="ECO:0000259" key="1">
    <source>
        <dbReference type="PROSITE" id="PS50878"/>
    </source>
</evidence>
<accession>A0AAE0DVF7</accession>
<dbReference type="Proteomes" id="UP001281410">
    <property type="component" value="Unassembled WGS sequence"/>
</dbReference>
<organism evidence="2 3">
    <name type="scientific">Dipteronia sinensis</name>
    <dbReference type="NCBI Taxonomy" id="43782"/>
    <lineage>
        <taxon>Eukaryota</taxon>
        <taxon>Viridiplantae</taxon>
        <taxon>Streptophyta</taxon>
        <taxon>Embryophyta</taxon>
        <taxon>Tracheophyta</taxon>
        <taxon>Spermatophyta</taxon>
        <taxon>Magnoliopsida</taxon>
        <taxon>eudicotyledons</taxon>
        <taxon>Gunneridae</taxon>
        <taxon>Pentapetalae</taxon>
        <taxon>rosids</taxon>
        <taxon>malvids</taxon>
        <taxon>Sapindales</taxon>
        <taxon>Sapindaceae</taxon>
        <taxon>Hippocastanoideae</taxon>
        <taxon>Acereae</taxon>
        <taxon>Dipteronia</taxon>
    </lineage>
</organism>
<dbReference type="AlphaFoldDB" id="A0AAE0DVF7"/>
<dbReference type="CDD" id="cd01650">
    <property type="entry name" value="RT_nLTR_like"/>
    <property type="match status" value="1"/>
</dbReference>
<name>A0AAE0DVF7_9ROSI</name>
<dbReference type="PANTHER" id="PTHR46890:SF50">
    <property type="entry name" value="RNA-DIRECTED DNA POLYMERASE, EUKARYOTA, REVERSE TRANSCRIPTASE ZINC-BINDING DOMAIN PROTEIN-RELATED"/>
    <property type="match status" value="1"/>
</dbReference>
<feature type="domain" description="Reverse transcriptase" evidence="1">
    <location>
        <begin position="54"/>
        <end position="330"/>
    </location>
</feature>
<dbReference type="EMBL" id="JANJYJ010000009">
    <property type="protein sequence ID" value="KAK3189744.1"/>
    <property type="molecule type" value="Genomic_DNA"/>
</dbReference>
<dbReference type="Pfam" id="PF13966">
    <property type="entry name" value="zf-RVT"/>
    <property type="match status" value="1"/>
</dbReference>
<dbReference type="InterPro" id="IPR052343">
    <property type="entry name" value="Retrotransposon-Effector_Assoc"/>
</dbReference>
<reference evidence="2" key="1">
    <citation type="journal article" date="2023" name="Plant J.">
        <title>Genome sequences and population genomics provide insights into the demographic history, inbreeding, and mutation load of two 'living fossil' tree species of Dipteronia.</title>
        <authorList>
            <person name="Feng Y."/>
            <person name="Comes H.P."/>
            <person name="Chen J."/>
            <person name="Zhu S."/>
            <person name="Lu R."/>
            <person name="Zhang X."/>
            <person name="Li P."/>
            <person name="Qiu J."/>
            <person name="Olsen K.M."/>
            <person name="Qiu Y."/>
        </authorList>
    </citation>
    <scope>NUCLEOTIDE SEQUENCE</scope>
    <source>
        <strain evidence="2">NBL</strain>
    </source>
</reference>
<gene>
    <name evidence="2" type="ORF">Dsin_029305</name>
</gene>
<dbReference type="InterPro" id="IPR043502">
    <property type="entry name" value="DNA/RNA_pol_sf"/>
</dbReference>
<protein>
    <recommendedName>
        <fullName evidence="1">Reverse transcriptase domain-containing protein</fullName>
    </recommendedName>
</protein>